<name>A0A9W7XVV1_9FUNG</name>
<gene>
    <name evidence="1" type="ORF">LPJ61_006182</name>
</gene>
<reference evidence="1" key="1">
    <citation type="submission" date="2022-07" db="EMBL/GenBank/DDBJ databases">
        <title>Phylogenomic reconstructions and comparative analyses of Kickxellomycotina fungi.</title>
        <authorList>
            <person name="Reynolds N.K."/>
            <person name="Stajich J.E."/>
            <person name="Barry K."/>
            <person name="Grigoriev I.V."/>
            <person name="Crous P."/>
            <person name="Smith M.E."/>
        </authorList>
    </citation>
    <scope>NUCLEOTIDE SEQUENCE</scope>
    <source>
        <strain evidence="1">BCRC 34381</strain>
    </source>
</reference>
<sequence length="237" mass="26756">MQLLDLSDDILIMVLRRSLHRGYDKVKVFESNLPLLSICQQWRALATPMVYNHVYVQYGDRIQREPGMHRYDDDLKEPEVVTMKTNVDLIAAAGCVGMVTSAAIDVHCMSNPFPGLRKVVEAMSTAASMWGRVEALKISLHPEAFYSFRNSVNVEDYEADINEVANALAALMPKLHKLDLNGVNSNPFANMLFGQLAGHYTEQLQEIHSRHPIVVPSNCQFKCLKSVDISYDHQSDY</sequence>
<protein>
    <submittedName>
        <fullName evidence="1">Uncharacterized protein</fullName>
    </submittedName>
</protein>
<organism evidence="1 2">
    <name type="scientific">Coemansia biformis</name>
    <dbReference type="NCBI Taxonomy" id="1286918"/>
    <lineage>
        <taxon>Eukaryota</taxon>
        <taxon>Fungi</taxon>
        <taxon>Fungi incertae sedis</taxon>
        <taxon>Zoopagomycota</taxon>
        <taxon>Kickxellomycotina</taxon>
        <taxon>Kickxellomycetes</taxon>
        <taxon>Kickxellales</taxon>
        <taxon>Kickxellaceae</taxon>
        <taxon>Coemansia</taxon>
    </lineage>
</organism>
<dbReference type="AlphaFoldDB" id="A0A9W7XVV1"/>
<keyword evidence="2" id="KW-1185">Reference proteome</keyword>
<evidence type="ECO:0000313" key="1">
    <source>
        <dbReference type="EMBL" id="KAJ1720306.1"/>
    </source>
</evidence>
<accession>A0A9W7XVV1</accession>
<dbReference type="Proteomes" id="UP001143981">
    <property type="component" value="Unassembled WGS sequence"/>
</dbReference>
<feature type="non-terminal residue" evidence="1">
    <location>
        <position position="237"/>
    </location>
</feature>
<comment type="caution">
    <text evidence="1">The sequence shown here is derived from an EMBL/GenBank/DDBJ whole genome shotgun (WGS) entry which is preliminary data.</text>
</comment>
<dbReference type="OrthoDB" id="5595417at2759"/>
<evidence type="ECO:0000313" key="2">
    <source>
        <dbReference type="Proteomes" id="UP001143981"/>
    </source>
</evidence>
<dbReference type="EMBL" id="JANBOI010002696">
    <property type="protein sequence ID" value="KAJ1720306.1"/>
    <property type="molecule type" value="Genomic_DNA"/>
</dbReference>
<proteinExistence type="predicted"/>